<dbReference type="GeneID" id="17277279"/>
<protein>
    <submittedName>
        <fullName evidence="1">Uncharacterized protein</fullName>
    </submittedName>
</protein>
<keyword evidence="2" id="KW-1185">Reference proteome</keyword>
<dbReference type="HOGENOM" id="CLU_1242094_0_0_1"/>
<dbReference type="Proteomes" id="UP000013827">
    <property type="component" value="Unassembled WGS sequence"/>
</dbReference>
<evidence type="ECO:0000313" key="2">
    <source>
        <dbReference type="Proteomes" id="UP000013827"/>
    </source>
</evidence>
<evidence type="ECO:0000313" key="1">
    <source>
        <dbReference type="EnsemblProtists" id="EOD32006"/>
    </source>
</evidence>
<accession>A0A0D3K8C1</accession>
<reference evidence="1" key="2">
    <citation type="submission" date="2024-10" db="UniProtKB">
        <authorList>
            <consortium name="EnsemblProtists"/>
        </authorList>
    </citation>
    <scope>IDENTIFICATION</scope>
</reference>
<organism evidence="1 2">
    <name type="scientific">Emiliania huxleyi (strain CCMP1516)</name>
    <dbReference type="NCBI Taxonomy" id="280463"/>
    <lineage>
        <taxon>Eukaryota</taxon>
        <taxon>Haptista</taxon>
        <taxon>Haptophyta</taxon>
        <taxon>Prymnesiophyceae</taxon>
        <taxon>Isochrysidales</taxon>
        <taxon>Noelaerhabdaceae</taxon>
        <taxon>Emiliania</taxon>
    </lineage>
</organism>
<dbReference type="KEGG" id="ehx:EMIHUDRAFT_202535"/>
<name>A0A0D3K8C1_EMIH1</name>
<proteinExistence type="predicted"/>
<dbReference type="PaxDb" id="2903-EOD32006"/>
<dbReference type="EnsemblProtists" id="EOD32006">
    <property type="protein sequence ID" value="EOD32006"/>
    <property type="gene ID" value="EMIHUDRAFT_202535"/>
</dbReference>
<dbReference type="AlphaFoldDB" id="A0A0D3K8C1"/>
<reference evidence="2" key="1">
    <citation type="journal article" date="2013" name="Nature">
        <title>Pan genome of the phytoplankton Emiliania underpins its global distribution.</title>
        <authorList>
            <person name="Read B.A."/>
            <person name="Kegel J."/>
            <person name="Klute M.J."/>
            <person name="Kuo A."/>
            <person name="Lefebvre S.C."/>
            <person name="Maumus F."/>
            <person name="Mayer C."/>
            <person name="Miller J."/>
            <person name="Monier A."/>
            <person name="Salamov A."/>
            <person name="Young J."/>
            <person name="Aguilar M."/>
            <person name="Claverie J.M."/>
            <person name="Frickenhaus S."/>
            <person name="Gonzalez K."/>
            <person name="Herman E.K."/>
            <person name="Lin Y.C."/>
            <person name="Napier J."/>
            <person name="Ogata H."/>
            <person name="Sarno A.F."/>
            <person name="Shmutz J."/>
            <person name="Schroeder D."/>
            <person name="de Vargas C."/>
            <person name="Verret F."/>
            <person name="von Dassow P."/>
            <person name="Valentin K."/>
            <person name="Van de Peer Y."/>
            <person name="Wheeler G."/>
            <person name="Dacks J.B."/>
            <person name="Delwiche C.F."/>
            <person name="Dyhrman S.T."/>
            <person name="Glockner G."/>
            <person name="John U."/>
            <person name="Richards T."/>
            <person name="Worden A.Z."/>
            <person name="Zhang X."/>
            <person name="Grigoriev I.V."/>
            <person name="Allen A.E."/>
            <person name="Bidle K."/>
            <person name="Borodovsky M."/>
            <person name="Bowler C."/>
            <person name="Brownlee C."/>
            <person name="Cock J.M."/>
            <person name="Elias M."/>
            <person name="Gladyshev V.N."/>
            <person name="Groth M."/>
            <person name="Guda C."/>
            <person name="Hadaegh A."/>
            <person name="Iglesias-Rodriguez M.D."/>
            <person name="Jenkins J."/>
            <person name="Jones B.M."/>
            <person name="Lawson T."/>
            <person name="Leese F."/>
            <person name="Lindquist E."/>
            <person name="Lobanov A."/>
            <person name="Lomsadze A."/>
            <person name="Malik S.B."/>
            <person name="Marsh M.E."/>
            <person name="Mackinder L."/>
            <person name="Mock T."/>
            <person name="Mueller-Roeber B."/>
            <person name="Pagarete A."/>
            <person name="Parker M."/>
            <person name="Probert I."/>
            <person name="Quesneville H."/>
            <person name="Raines C."/>
            <person name="Rensing S.A."/>
            <person name="Riano-Pachon D.M."/>
            <person name="Richier S."/>
            <person name="Rokitta S."/>
            <person name="Shiraiwa Y."/>
            <person name="Soanes D.M."/>
            <person name="van der Giezen M."/>
            <person name="Wahlund T.M."/>
            <person name="Williams B."/>
            <person name="Wilson W."/>
            <person name="Wolfe G."/>
            <person name="Wurch L.L."/>
        </authorList>
    </citation>
    <scope>NUCLEOTIDE SEQUENCE</scope>
</reference>
<sequence>MVVWFDQLDGAVDTCAAAGIPFCSLWVWFGWSSVLNEVRHWITDHAARILPIVDRASATWEASWASRAAAFTALGLLFMVQSQGGVSPHEVVATLSHSLETMTWFAGSVLRLPRRHMLPLLGGTRLLAPAVWASLGVCLSDAFGLTPSHLRLSPRNLLSSALGGLTRGGAREVDGSRPPMALWLAAAAVWCGADFLTLSSMNTYALVR</sequence>
<dbReference type="RefSeq" id="XP_005784435.1">
    <property type="nucleotide sequence ID" value="XM_005784378.1"/>
</dbReference>